<proteinExistence type="predicted"/>
<evidence type="ECO:0000313" key="1">
    <source>
        <dbReference type="EMBL" id="CAK9072969.1"/>
    </source>
</evidence>
<protein>
    <submittedName>
        <fullName evidence="1">Uncharacterized protein</fullName>
    </submittedName>
</protein>
<reference evidence="1 2" key="1">
    <citation type="submission" date="2024-02" db="EMBL/GenBank/DDBJ databases">
        <authorList>
            <person name="Chen Y."/>
            <person name="Shah S."/>
            <person name="Dougan E. K."/>
            <person name="Thang M."/>
            <person name="Chan C."/>
        </authorList>
    </citation>
    <scope>NUCLEOTIDE SEQUENCE [LARGE SCALE GENOMIC DNA]</scope>
</reference>
<dbReference type="EMBL" id="CAXAMM010034497">
    <property type="protein sequence ID" value="CAK9072969.1"/>
    <property type="molecule type" value="Genomic_DNA"/>
</dbReference>
<dbReference type="Proteomes" id="UP001642464">
    <property type="component" value="Unassembled WGS sequence"/>
</dbReference>
<keyword evidence="2" id="KW-1185">Reference proteome</keyword>
<comment type="caution">
    <text evidence="1">The sequence shown here is derived from an EMBL/GenBank/DDBJ whole genome shotgun (WGS) entry which is preliminary data.</text>
</comment>
<accession>A0ABP0PDJ7</accession>
<evidence type="ECO:0000313" key="2">
    <source>
        <dbReference type="Proteomes" id="UP001642464"/>
    </source>
</evidence>
<name>A0ABP0PDJ7_9DINO</name>
<organism evidence="1 2">
    <name type="scientific">Durusdinium trenchii</name>
    <dbReference type="NCBI Taxonomy" id="1381693"/>
    <lineage>
        <taxon>Eukaryota</taxon>
        <taxon>Sar</taxon>
        <taxon>Alveolata</taxon>
        <taxon>Dinophyceae</taxon>
        <taxon>Suessiales</taxon>
        <taxon>Symbiodiniaceae</taxon>
        <taxon>Durusdinium</taxon>
    </lineage>
</organism>
<sequence>EVSVRVGPNFFQISGLGMLRATDVSASSVQAHERIVRLALVVQDGIEAREVVLALQFDSEASATQAMAALEAALAGFQGACGGSQAVQPEDIAAVIMDPGFPTLLGRVRQLLSASASFGEELH</sequence>
<feature type="non-terminal residue" evidence="1">
    <location>
        <position position="1"/>
    </location>
</feature>
<gene>
    <name evidence="1" type="ORF">SCF082_LOCUS35815</name>
</gene>